<name>A0A4T0WV60_9ASCO</name>
<comment type="caution">
    <text evidence="1">The sequence shown here is derived from an EMBL/GenBank/DDBJ whole genome shotgun (WGS) entry which is preliminary data.</text>
</comment>
<reference evidence="1 2" key="1">
    <citation type="journal article" date="2019" name="Front. Genet.">
        <title>Whole-Genome Sequencing of the Opportunistic Yeast Pathogen Candida inconspicua Uncovers Its Hybrid Origin.</title>
        <authorList>
            <person name="Mixao V."/>
            <person name="Hansen A.P."/>
            <person name="Saus E."/>
            <person name="Boekhout T."/>
            <person name="Lass-Florl C."/>
            <person name="Gabaldon T."/>
        </authorList>
    </citation>
    <scope>NUCLEOTIDE SEQUENCE [LARGE SCALE GENOMIC DNA]</scope>
    <source>
        <strain evidence="1 2">CBS 180</strain>
    </source>
</reference>
<dbReference type="Pfam" id="PF13092">
    <property type="entry name" value="CENP-L"/>
    <property type="match status" value="1"/>
</dbReference>
<dbReference type="AlphaFoldDB" id="A0A4T0WV60"/>
<proteinExistence type="predicted"/>
<dbReference type="OrthoDB" id="3995864at2759"/>
<protein>
    <submittedName>
        <fullName evidence="1">Uncharacterized protein</fullName>
    </submittedName>
</protein>
<dbReference type="EMBL" id="SELW01000680">
    <property type="protein sequence ID" value="TID13300.1"/>
    <property type="molecule type" value="Genomic_DNA"/>
</dbReference>
<dbReference type="InterPro" id="IPR025204">
    <property type="entry name" value="CENP-L"/>
</dbReference>
<evidence type="ECO:0000313" key="1">
    <source>
        <dbReference type="EMBL" id="TID13300.1"/>
    </source>
</evidence>
<gene>
    <name evidence="1" type="ORF">CANINC_004987</name>
</gene>
<organism evidence="1 2">
    <name type="scientific">Pichia inconspicua</name>
    <dbReference type="NCBI Taxonomy" id="52247"/>
    <lineage>
        <taxon>Eukaryota</taxon>
        <taxon>Fungi</taxon>
        <taxon>Dikarya</taxon>
        <taxon>Ascomycota</taxon>
        <taxon>Saccharomycotina</taxon>
        <taxon>Pichiomycetes</taxon>
        <taxon>Pichiales</taxon>
        <taxon>Pichiaceae</taxon>
        <taxon>Pichia</taxon>
    </lineage>
</organism>
<keyword evidence="2" id="KW-1185">Reference proteome</keyword>
<dbReference type="Proteomes" id="UP000307173">
    <property type="component" value="Unassembled WGS sequence"/>
</dbReference>
<evidence type="ECO:0000313" key="2">
    <source>
        <dbReference type="Proteomes" id="UP000307173"/>
    </source>
</evidence>
<sequence>MSKIFLDHSFRCVKLQTLSYTPDAIIDSICSDPDSTNTKKLLNRISSAIIDNKLYSTKSGYRSVIPNSEGLLPHNSRLYSHGTSTNDVPDIKLIRDLIELKLKIDVADKDPEMQSEKLSTGHFRFYLPPVLAPQILILIKNPDPESNKMILLFHGNFKLLPVFTSFLQSKFDCTIDDIRIDNTFMESLVNWSIMNDVIDSINTLELWFGKLHTGGKLGSIVIKVESKDIKLLKKLILQSADTNNGFMEMLLEQLRKETSISFDKLSLVKLKCDLFTIDSEGRLKMFRSMSHLGESDRKRKNDQRLSIWWIIHQISKL</sequence>
<accession>A0A4T0WV60</accession>